<dbReference type="Proteomes" id="UP001218188">
    <property type="component" value="Unassembled WGS sequence"/>
</dbReference>
<dbReference type="CDD" id="cd00303">
    <property type="entry name" value="retropepsin_like"/>
    <property type="match status" value="1"/>
</dbReference>
<protein>
    <submittedName>
        <fullName evidence="1">Uncharacterized protein</fullName>
    </submittedName>
</protein>
<name>A0AAD6X3P5_9AGAR</name>
<comment type="caution">
    <text evidence="1">The sequence shown here is derived from an EMBL/GenBank/DDBJ whole genome shotgun (WGS) entry which is preliminary data.</text>
</comment>
<proteinExistence type="predicted"/>
<dbReference type="SUPFAM" id="SSF50630">
    <property type="entry name" value="Acid proteases"/>
    <property type="match status" value="1"/>
</dbReference>
<organism evidence="1 2">
    <name type="scientific">Mycena alexandri</name>
    <dbReference type="NCBI Taxonomy" id="1745969"/>
    <lineage>
        <taxon>Eukaryota</taxon>
        <taxon>Fungi</taxon>
        <taxon>Dikarya</taxon>
        <taxon>Basidiomycota</taxon>
        <taxon>Agaricomycotina</taxon>
        <taxon>Agaricomycetes</taxon>
        <taxon>Agaricomycetidae</taxon>
        <taxon>Agaricales</taxon>
        <taxon>Marasmiineae</taxon>
        <taxon>Mycenaceae</taxon>
        <taxon>Mycena</taxon>
    </lineage>
</organism>
<dbReference type="EMBL" id="JARJCM010000035">
    <property type="protein sequence ID" value="KAJ7037838.1"/>
    <property type="molecule type" value="Genomic_DNA"/>
</dbReference>
<dbReference type="AlphaFoldDB" id="A0AAD6X3P5"/>
<evidence type="ECO:0000313" key="1">
    <source>
        <dbReference type="EMBL" id="KAJ7037838.1"/>
    </source>
</evidence>
<accession>A0AAD6X3P5</accession>
<reference evidence="1" key="1">
    <citation type="submission" date="2023-03" db="EMBL/GenBank/DDBJ databases">
        <title>Massive genome expansion in bonnet fungi (Mycena s.s.) driven by repeated elements and novel gene families across ecological guilds.</title>
        <authorList>
            <consortium name="Lawrence Berkeley National Laboratory"/>
            <person name="Harder C.B."/>
            <person name="Miyauchi S."/>
            <person name="Viragh M."/>
            <person name="Kuo A."/>
            <person name="Thoen E."/>
            <person name="Andreopoulos B."/>
            <person name="Lu D."/>
            <person name="Skrede I."/>
            <person name="Drula E."/>
            <person name="Henrissat B."/>
            <person name="Morin E."/>
            <person name="Kohler A."/>
            <person name="Barry K."/>
            <person name="LaButti K."/>
            <person name="Morin E."/>
            <person name="Salamov A."/>
            <person name="Lipzen A."/>
            <person name="Mereny Z."/>
            <person name="Hegedus B."/>
            <person name="Baldrian P."/>
            <person name="Stursova M."/>
            <person name="Weitz H."/>
            <person name="Taylor A."/>
            <person name="Grigoriev I.V."/>
            <person name="Nagy L.G."/>
            <person name="Martin F."/>
            <person name="Kauserud H."/>
        </authorList>
    </citation>
    <scope>NUCLEOTIDE SEQUENCE</scope>
    <source>
        <strain evidence="1">CBHHK200</strain>
    </source>
</reference>
<evidence type="ECO:0000313" key="2">
    <source>
        <dbReference type="Proteomes" id="UP001218188"/>
    </source>
</evidence>
<dbReference type="InterPro" id="IPR021109">
    <property type="entry name" value="Peptidase_aspartic_dom_sf"/>
</dbReference>
<sequence length="154" mass="16731">MDQPTRSNKTIACLSALIKIGDTEAYALFDSGSNTDSMVPEYANAINGPRIKLDEQITLQLGCVGSRSKISYGTRVPVDFGGLRGHVYFDQVNLDRYDVIVGTPLMNRHGIVLDFGKREIRFPGGHVIKAMSSLEEASLVSERKAGAKGKGRAD</sequence>
<gene>
    <name evidence="1" type="ORF">C8F04DRAFT_952213</name>
</gene>
<dbReference type="Gene3D" id="2.40.70.10">
    <property type="entry name" value="Acid Proteases"/>
    <property type="match status" value="1"/>
</dbReference>
<keyword evidence="2" id="KW-1185">Reference proteome</keyword>